<dbReference type="GO" id="GO:0003697">
    <property type="term" value="F:single-stranded DNA binding"/>
    <property type="evidence" value="ECO:0007669"/>
    <property type="project" value="TreeGrafter"/>
</dbReference>
<dbReference type="Gene3D" id="3.40.50.300">
    <property type="entry name" value="P-loop containing nucleotide triphosphate hydrolases"/>
    <property type="match status" value="1"/>
</dbReference>
<feature type="compositionally biased region" description="Basic residues" evidence="7">
    <location>
        <begin position="196"/>
        <end position="212"/>
    </location>
</feature>
<dbReference type="GO" id="GO:0000724">
    <property type="term" value="P:double-strand break repair via homologous recombination"/>
    <property type="evidence" value="ECO:0007669"/>
    <property type="project" value="TreeGrafter"/>
</dbReference>
<keyword evidence="5" id="KW-0636">Prenylation</keyword>
<dbReference type="GO" id="GO:0016192">
    <property type="term" value="P:vesicle-mediated transport"/>
    <property type="evidence" value="ECO:0007669"/>
    <property type="project" value="InterPro"/>
</dbReference>
<dbReference type="PROSITE" id="PS51420">
    <property type="entry name" value="RHO"/>
    <property type="match status" value="1"/>
</dbReference>
<dbReference type="SMART" id="SM00173">
    <property type="entry name" value="RAS"/>
    <property type="match status" value="1"/>
</dbReference>
<protein>
    <submittedName>
        <fullName evidence="8">RAB29, member RAS oncogene family</fullName>
    </submittedName>
</protein>
<feature type="region of interest" description="Disordered" evidence="7">
    <location>
        <begin position="173"/>
        <end position="440"/>
    </location>
</feature>
<reference evidence="8" key="1">
    <citation type="submission" date="2025-08" db="UniProtKB">
        <authorList>
            <consortium name="Ensembl"/>
        </authorList>
    </citation>
    <scope>IDENTIFICATION</scope>
</reference>
<dbReference type="AlphaFoldDB" id="A0A8B9PPK2"/>
<comment type="subcellular location">
    <subcellularLocation>
        <location evidence="6">Endomembrane system</location>
        <topology evidence="6">Lipid-anchor</topology>
        <orientation evidence="6">Cytoplasmic side</orientation>
    </subcellularLocation>
</comment>
<comment type="similarity">
    <text evidence="1">Belongs to the small GTPase superfamily. Rab family.</text>
</comment>
<dbReference type="InterPro" id="IPR005225">
    <property type="entry name" value="Small_GTP-bd"/>
</dbReference>
<dbReference type="PROSITE" id="PS51421">
    <property type="entry name" value="RAS"/>
    <property type="match status" value="1"/>
</dbReference>
<dbReference type="FunFam" id="3.40.50.300:FF:000222">
    <property type="entry name" value="RAB32, member RAS oncogene family"/>
    <property type="match status" value="1"/>
</dbReference>
<evidence type="ECO:0000256" key="1">
    <source>
        <dbReference type="ARBA" id="ARBA00006270"/>
    </source>
</evidence>
<dbReference type="Proteomes" id="UP000694424">
    <property type="component" value="Unplaced"/>
</dbReference>
<feature type="compositionally biased region" description="Acidic residues" evidence="7">
    <location>
        <begin position="322"/>
        <end position="335"/>
    </location>
</feature>
<proteinExistence type="inferred from homology"/>
<dbReference type="PROSITE" id="PS51419">
    <property type="entry name" value="RAB"/>
    <property type="match status" value="1"/>
</dbReference>
<dbReference type="GO" id="GO:0003690">
    <property type="term" value="F:double-stranded DNA binding"/>
    <property type="evidence" value="ECO:0007669"/>
    <property type="project" value="TreeGrafter"/>
</dbReference>
<organism evidence="8 9">
    <name type="scientific">Apteryx owenii</name>
    <name type="common">Little spotted kiwi</name>
    <dbReference type="NCBI Taxonomy" id="8824"/>
    <lineage>
        <taxon>Eukaryota</taxon>
        <taxon>Metazoa</taxon>
        <taxon>Chordata</taxon>
        <taxon>Craniata</taxon>
        <taxon>Vertebrata</taxon>
        <taxon>Euteleostomi</taxon>
        <taxon>Archelosauria</taxon>
        <taxon>Archosauria</taxon>
        <taxon>Dinosauria</taxon>
        <taxon>Saurischia</taxon>
        <taxon>Theropoda</taxon>
        <taxon>Coelurosauria</taxon>
        <taxon>Aves</taxon>
        <taxon>Palaeognathae</taxon>
        <taxon>Apterygiformes</taxon>
        <taxon>Apterygidae</taxon>
        <taxon>Apteryx</taxon>
    </lineage>
</organism>
<evidence type="ECO:0000256" key="6">
    <source>
        <dbReference type="ARBA" id="ARBA00046278"/>
    </source>
</evidence>
<reference evidence="8" key="2">
    <citation type="submission" date="2025-09" db="UniProtKB">
        <authorList>
            <consortium name="Ensembl"/>
        </authorList>
    </citation>
    <scope>IDENTIFICATION</scope>
</reference>
<feature type="compositionally biased region" description="Basic and acidic residues" evidence="7">
    <location>
        <begin position="225"/>
        <end position="238"/>
    </location>
</feature>
<feature type="compositionally biased region" description="Acidic residues" evidence="7">
    <location>
        <begin position="239"/>
        <end position="250"/>
    </location>
</feature>
<dbReference type="SUPFAM" id="SSF52540">
    <property type="entry name" value="P-loop containing nucleoside triphosphate hydrolases"/>
    <property type="match status" value="1"/>
</dbReference>
<feature type="compositionally biased region" description="Basic residues" evidence="7">
    <location>
        <begin position="360"/>
        <end position="385"/>
    </location>
</feature>
<dbReference type="GO" id="GO:0036297">
    <property type="term" value="P:interstrand cross-link repair"/>
    <property type="evidence" value="ECO:0007669"/>
    <property type="project" value="TreeGrafter"/>
</dbReference>
<keyword evidence="3" id="KW-0342">GTP-binding</keyword>
<evidence type="ECO:0000256" key="7">
    <source>
        <dbReference type="SAM" id="MobiDB-lite"/>
    </source>
</evidence>
<dbReference type="InterPro" id="IPR030697">
    <property type="entry name" value="Rab29/Rab38/Rab32"/>
</dbReference>
<dbReference type="GO" id="GO:0005525">
    <property type="term" value="F:GTP binding"/>
    <property type="evidence" value="ECO:0007669"/>
    <property type="project" value="UniProtKB-KW"/>
</dbReference>
<sequence length="440" mass="50182">MGHRDRMFKVLVVGDATVGKTSLVQRYANDSFNRHYKSTVGVDFALKVVQWSESEMVRLQLWDIAGQERFTSMTRLYYREASACVIMFDVTNISTFSNSQKWKQDLDSKLMLPDGNPVPCLLLANKCDLSPWAVTREEVDRFSKENGFSGWVETSVKENKNINESMRNRKVVDYSQFQESDDADEDYGRDSGPPSKKIRSSPREAKNKRRSGKNSQEDSEDSEEKDVKTKKDDSHSPDEDFGSEDDDLGADDGKADSDYESSQKSKKGKKAKPEKNKRASKSRKRPAEDSEDEKEDHKNVRQQRQAASKAASKQREMLMDDVGSEEEEQEDDEAQFQEKDSGSDEDFLMEDDDDSDYGSSKKKNKKVSKKSKPERKEKKMPKPRLKATGSQSPSHVFSVGGRGRNLNQSDPQSSERQRQGRPPYSFQGNKRKDPIPQRRG</sequence>
<dbReference type="InterPro" id="IPR052003">
    <property type="entry name" value="HR_DNA-Binding_Protein"/>
</dbReference>
<evidence type="ECO:0000313" key="8">
    <source>
        <dbReference type="Ensembl" id="ENSAOWP00000014715.1"/>
    </source>
</evidence>
<dbReference type="PANTHER" id="PTHR15361">
    <property type="entry name" value="RAD51/NUKS-INTERACTING PROTEIN"/>
    <property type="match status" value="1"/>
</dbReference>
<accession>A0A8B9PPK2</accession>
<dbReference type="GO" id="GO:0003924">
    <property type="term" value="F:GTPase activity"/>
    <property type="evidence" value="ECO:0007669"/>
    <property type="project" value="InterPro"/>
</dbReference>
<dbReference type="PROSITE" id="PS51417">
    <property type="entry name" value="ARF"/>
    <property type="match status" value="1"/>
</dbReference>
<dbReference type="Ensembl" id="ENSAOWT00000016690.1">
    <property type="protein sequence ID" value="ENSAOWP00000014715.1"/>
    <property type="gene ID" value="ENSAOWG00000010042.1"/>
</dbReference>
<dbReference type="InterPro" id="IPR027417">
    <property type="entry name" value="P-loop_NTPase"/>
</dbReference>
<dbReference type="PANTHER" id="PTHR15361:SF1">
    <property type="entry name" value="NUCLEAR UBIQUITOUS CASEIN AND CYCLIN-DEPENDENT KINASE SUBSTRATE 1"/>
    <property type="match status" value="1"/>
</dbReference>
<dbReference type="InterPro" id="IPR001806">
    <property type="entry name" value="Small_GTPase"/>
</dbReference>
<dbReference type="GO" id="GO:0031982">
    <property type="term" value="C:vesicle"/>
    <property type="evidence" value="ECO:0007669"/>
    <property type="project" value="InterPro"/>
</dbReference>
<dbReference type="CDD" id="cd04107">
    <property type="entry name" value="Rab32_Rab38"/>
    <property type="match status" value="1"/>
</dbReference>
<dbReference type="PRINTS" id="PR00449">
    <property type="entry name" value="RASTRNSFRMNG"/>
</dbReference>
<evidence type="ECO:0000256" key="3">
    <source>
        <dbReference type="ARBA" id="ARBA00023134"/>
    </source>
</evidence>
<dbReference type="Pfam" id="PF00071">
    <property type="entry name" value="Ras"/>
    <property type="match status" value="1"/>
</dbReference>
<evidence type="ECO:0000256" key="2">
    <source>
        <dbReference type="ARBA" id="ARBA00022741"/>
    </source>
</evidence>
<evidence type="ECO:0000256" key="4">
    <source>
        <dbReference type="ARBA" id="ARBA00023288"/>
    </source>
</evidence>
<feature type="compositionally biased region" description="Basic and acidic residues" evidence="7">
    <location>
        <begin position="430"/>
        <end position="440"/>
    </location>
</feature>
<name>A0A8B9PPK2_APTOW</name>
<dbReference type="SMART" id="SM00174">
    <property type="entry name" value="RHO"/>
    <property type="match status" value="1"/>
</dbReference>
<dbReference type="NCBIfam" id="TIGR00231">
    <property type="entry name" value="small_GTP"/>
    <property type="match status" value="1"/>
</dbReference>
<evidence type="ECO:0000256" key="5">
    <source>
        <dbReference type="ARBA" id="ARBA00023289"/>
    </source>
</evidence>
<dbReference type="SMART" id="SM00176">
    <property type="entry name" value="RAN"/>
    <property type="match status" value="1"/>
</dbReference>
<feature type="compositionally biased region" description="Acidic residues" evidence="7">
    <location>
        <begin position="343"/>
        <end position="356"/>
    </location>
</feature>
<evidence type="ECO:0000313" key="9">
    <source>
        <dbReference type="Proteomes" id="UP000694424"/>
    </source>
</evidence>
<keyword evidence="9" id="KW-1185">Reference proteome</keyword>
<dbReference type="GO" id="GO:0005802">
    <property type="term" value="C:trans-Golgi network"/>
    <property type="evidence" value="ECO:0007669"/>
    <property type="project" value="InterPro"/>
</dbReference>
<feature type="compositionally biased region" description="Basic and acidic residues" evidence="7">
    <location>
        <begin position="251"/>
        <end position="263"/>
    </location>
</feature>
<keyword evidence="4" id="KW-0449">Lipoprotein</keyword>
<feature type="compositionally biased region" description="Low complexity" evidence="7">
    <location>
        <begin position="302"/>
        <end position="311"/>
    </location>
</feature>
<keyword evidence="2" id="KW-0547">Nucleotide-binding</keyword>
<dbReference type="SMART" id="SM00175">
    <property type="entry name" value="RAB"/>
    <property type="match status" value="1"/>
</dbReference>